<feature type="region of interest" description="Disordered" evidence="1">
    <location>
        <begin position="15"/>
        <end position="45"/>
    </location>
</feature>
<reference evidence="2" key="1">
    <citation type="submission" date="2022-01" db="EMBL/GenBank/DDBJ databases">
        <authorList>
            <person name="King R."/>
        </authorList>
    </citation>
    <scope>NUCLEOTIDE SEQUENCE</scope>
</reference>
<gene>
    <name evidence="2" type="ORF">PSYICH_LOCUS4931</name>
</gene>
<sequence length="322" mass="35634">MEENNNWNNMSRVVASRAKRGDSSRTGSHRNRPPRVNPGNVTRNPTYIDDVTLNAMITSGMMEALAPVHFAQFRVPIRQPIEPNQNEAAAAQIDYRLGWIPKNLNLSSIEKGKEGSSKFKSPEKDRLAEILKDEEPPKKDPRFLLPRLIMEESEQIDETIKKKRQETIMQWFDRAVEKELSKVKTPSTAQTVPAFPECMKTLSGLNLNYPQSIIDKMAEASASQIEIIADMAMEPDTELTDAVEKLAKAEAMCAFAGAVKAAEEAAEAAPPGFAEEAALASARIFQSEITATEIREHVQGNTPMEVIGYIGITKPKNPVKSG</sequence>
<accession>A0A9P0GAG6</accession>
<protein>
    <submittedName>
        <fullName evidence="2">Uncharacterized protein</fullName>
    </submittedName>
</protein>
<proteinExistence type="predicted"/>
<dbReference type="EMBL" id="OV651827">
    <property type="protein sequence ID" value="CAH1103881.1"/>
    <property type="molecule type" value="Genomic_DNA"/>
</dbReference>
<evidence type="ECO:0000313" key="3">
    <source>
        <dbReference type="Proteomes" id="UP001153636"/>
    </source>
</evidence>
<evidence type="ECO:0000256" key="1">
    <source>
        <dbReference type="SAM" id="MobiDB-lite"/>
    </source>
</evidence>
<dbReference type="AlphaFoldDB" id="A0A9P0GAG6"/>
<dbReference type="Proteomes" id="UP001153636">
    <property type="component" value="Chromosome 15"/>
</dbReference>
<evidence type="ECO:0000313" key="2">
    <source>
        <dbReference type="EMBL" id="CAH1103881.1"/>
    </source>
</evidence>
<name>A0A9P0GAG6_9CUCU</name>
<organism evidence="2 3">
    <name type="scientific">Psylliodes chrysocephalus</name>
    <dbReference type="NCBI Taxonomy" id="3402493"/>
    <lineage>
        <taxon>Eukaryota</taxon>
        <taxon>Metazoa</taxon>
        <taxon>Ecdysozoa</taxon>
        <taxon>Arthropoda</taxon>
        <taxon>Hexapoda</taxon>
        <taxon>Insecta</taxon>
        <taxon>Pterygota</taxon>
        <taxon>Neoptera</taxon>
        <taxon>Endopterygota</taxon>
        <taxon>Coleoptera</taxon>
        <taxon>Polyphaga</taxon>
        <taxon>Cucujiformia</taxon>
        <taxon>Chrysomeloidea</taxon>
        <taxon>Chrysomelidae</taxon>
        <taxon>Galerucinae</taxon>
        <taxon>Alticini</taxon>
        <taxon>Psylliodes</taxon>
    </lineage>
</organism>
<keyword evidence="3" id="KW-1185">Reference proteome</keyword>
<dbReference type="OrthoDB" id="7692348at2759"/>